<evidence type="ECO:0000313" key="7">
    <source>
        <dbReference type="Proteomes" id="UP001207736"/>
    </source>
</evidence>
<dbReference type="InterPro" id="IPR028998">
    <property type="entry name" value="RimP_C"/>
</dbReference>
<dbReference type="GO" id="GO:0005829">
    <property type="term" value="C:cytosol"/>
    <property type="evidence" value="ECO:0007669"/>
    <property type="project" value="TreeGrafter"/>
</dbReference>
<dbReference type="PANTHER" id="PTHR33867">
    <property type="entry name" value="RIBOSOME MATURATION FACTOR RIMP"/>
    <property type="match status" value="1"/>
</dbReference>
<feature type="domain" description="Ribosome maturation factor RimP N-terminal" evidence="4">
    <location>
        <begin position="20"/>
        <end position="76"/>
    </location>
</feature>
<comment type="function">
    <text evidence="3">Required for maturation of 30S ribosomal subunits.</text>
</comment>
<organism evidence="5 7">
    <name type="scientific">Capnocytophaga catalasegens</name>
    <dbReference type="NCBI Taxonomy" id="1004260"/>
    <lineage>
        <taxon>Bacteria</taxon>
        <taxon>Pseudomonadati</taxon>
        <taxon>Bacteroidota</taxon>
        <taxon>Flavobacteriia</taxon>
        <taxon>Flavobacteriales</taxon>
        <taxon>Flavobacteriaceae</taxon>
        <taxon>Capnocytophaga</taxon>
    </lineage>
</organism>
<dbReference type="GO" id="GO:0000028">
    <property type="term" value="P:ribosomal small subunit assembly"/>
    <property type="evidence" value="ECO:0007669"/>
    <property type="project" value="TreeGrafter"/>
</dbReference>
<dbReference type="EMBL" id="BQKB01000011">
    <property type="protein sequence ID" value="GJM52368.1"/>
    <property type="molecule type" value="Genomic_DNA"/>
</dbReference>
<proteinExistence type="inferred from homology"/>
<keyword evidence="1 3" id="KW-0963">Cytoplasm</keyword>
<evidence type="ECO:0000313" key="5">
    <source>
        <dbReference type="EMBL" id="GJM49107.1"/>
    </source>
</evidence>
<dbReference type="InterPro" id="IPR028989">
    <property type="entry name" value="RimP_N"/>
</dbReference>
<evidence type="ECO:0000256" key="2">
    <source>
        <dbReference type="ARBA" id="ARBA00022517"/>
    </source>
</evidence>
<evidence type="ECO:0000313" key="8">
    <source>
        <dbReference type="Proteomes" id="UP001208692"/>
    </source>
</evidence>
<keyword evidence="2 3" id="KW-0690">Ribosome biogenesis</keyword>
<name>A0AAV5APF5_9FLAO</name>
<dbReference type="Pfam" id="PF02576">
    <property type="entry name" value="RimP_N"/>
    <property type="match status" value="1"/>
</dbReference>
<evidence type="ECO:0000313" key="6">
    <source>
        <dbReference type="EMBL" id="GJM52368.1"/>
    </source>
</evidence>
<protein>
    <recommendedName>
        <fullName evidence="3">Ribosome maturation factor RimP</fullName>
    </recommendedName>
</protein>
<dbReference type="SUPFAM" id="SSF75420">
    <property type="entry name" value="YhbC-like, N-terminal domain"/>
    <property type="match status" value="1"/>
</dbReference>
<evidence type="ECO:0000259" key="4">
    <source>
        <dbReference type="Pfam" id="PF02576"/>
    </source>
</evidence>
<comment type="subcellular location">
    <subcellularLocation>
        <location evidence="3">Cytoplasm</location>
    </subcellularLocation>
</comment>
<dbReference type="PANTHER" id="PTHR33867:SF1">
    <property type="entry name" value="RIBOSOME MATURATION FACTOR RIMP"/>
    <property type="match status" value="1"/>
</dbReference>
<gene>
    <name evidence="3 5" type="primary">rimP</name>
    <name evidence="5" type="ORF">RCZ15_00830</name>
    <name evidence="6" type="ORF">RCZ16_06860</name>
</gene>
<dbReference type="GO" id="GO:0006412">
    <property type="term" value="P:translation"/>
    <property type="evidence" value="ECO:0007669"/>
    <property type="project" value="TreeGrafter"/>
</dbReference>
<dbReference type="HAMAP" id="MF_01077">
    <property type="entry name" value="RimP"/>
    <property type="match status" value="1"/>
</dbReference>
<reference evidence="5 8" key="1">
    <citation type="submission" date="2021-11" db="EMBL/GenBank/DDBJ databases">
        <title>Draft genome sequence of Capnocytophaga sp. strain KC07075 isolated from cat oral cavity.</title>
        <authorList>
            <person name="Suzuki M."/>
            <person name="Imaoka K."/>
            <person name="Kimura M."/>
            <person name="Morikawa S."/>
            <person name="Maeda K."/>
        </authorList>
    </citation>
    <scope>NUCLEOTIDE SEQUENCE</scope>
    <source>
        <strain evidence="5">KC07075</strain>
        <strain evidence="6 8">KC07079</strain>
    </source>
</reference>
<dbReference type="InterPro" id="IPR036847">
    <property type="entry name" value="RimP_C_sf"/>
</dbReference>
<dbReference type="Proteomes" id="UP001207736">
    <property type="component" value="Unassembled WGS sequence"/>
</dbReference>
<dbReference type="AlphaFoldDB" id="A0AAV5APF5"/>
<dbReference type="Gene3D" id="3.30.300.70">
    <property type="entry name" value="RimP-like superfamily, N-terminal"/>
    <property type="match status" value="1"/>
</dbReference>
<dbReference type="RefSeq" id="WP_264845046.1">
    <property type="nucleotide sequence ID" value="NZ_BPMA01000002.1"/>
</dbReference>
<accession>A0AAV5APF5</accession>
<evidence type="ECO:0000256" key="1">
    <source>
        <dbReference type="ARBA" id="ARBA00022490"/>
    </source>
</evidence>
<dbReference type="NCBIfam" id="NF002531">
    <property type="entry name" value="PRK02001.1"/>
    <property type="match status" value="1"/>
</dbReference>
<dbReference type="SUPFAM" id="SSF74942">
    <property type="entry name" value="YhbC-like, C-terminal domain"/>
    <property type="match status" value="1"/>
</dbReference>
<comment type="similarity">
    <text evidence="3">Belongs to the RimP family.</text>
</comment>
<evidence type="ECO:0000256" key="3">
    <source>
        <dbReference type="HAMAP-Rule" id="MF_01077"/>
    </source>
</evidence>
<dbReference type="InterPro" id="IPR035956">
    <property type="entry name" value="RimP_N_sf"/>
</dbReference>
<dbReference type="CDD" id="cd01734">
    <property type="entry name" value="YlxS_C"/>
    <property type="match status" value="1"/>
</dbReference>
<dbReference type="InterPro" id="IPR003728">
    <property type="entry name" value="Ribosome_maturation_RimP"/>
</dbReference>
<keyword evidence="8" id="KW-1185">Reference proteome</keyword>
<dbReference type="Proteomes" id="UP001208692">
    <property type="component" value="Unassembled WGS sequence"/>
</dbReference>
<comment type="caution">
    <text evidence="5">The sequence shown here is derived from an EMBL/GenBank/DDBJ whole genome shotgun (WGS) entry which is preliminary data.</text>
</comment>
<sequence>MEFEDKVKLLIDKGLEENPSLFLIDWSISSSNAIKIIIDGDNNIGVEDCVALSRAVEHHLDREEVDFSLEVTSCGIFSPLVNLRQYVKNIGRVLNVKTNEIELEGVLKSVENQTIIIEQEVRKPKPVGKGKITVKEQHNIALTDIKEAKLIIKF</sequence>
<dbReference type="EMBL" id="BQKA01000001">
    <property type="protein sequence ID" value="GJM49107.1"/>
    <property type="molecule type" value="Genomic_DNA"/>
</dbReference>